<accession>A0ACC2V9Y2</accession>
<keyword evidence="2" id="KW-1185">Reference proteome</keyword>
<evidence type="ECO:0000313" key="1">
    <source>
        <dbReference type="EMBL" id="KAJ9096174.1"/>
    </source>
</evidence>
<name>A0ACC2V9Y2_9TREE</name>
<evidence type="ECO:0000313" key="2">
    <source>
        <dbReference type="Proteomes" id="UP001241377"/>
    </source>
</evidence>
<gene>
    <name evidence="1" type="ORF">QFC19_007273</name>
</gene>
<protein>
    <submittedName>
        <fullName evidence="1">Uncharacterized protein</fullName>
    </submittedName>
</protein>
<dbReference type="Proteomes" id="UP001241377">
    <property type="component" value="Unassembled WGS sequence"/>
</dbReference>
<comment type="caution">
    <text evidence="1">The sequence shown here is derived from an EMBL/GenBank/DDBJ whole genome shotgun (WGS) entry which is preliminary data.</text>
</comment>
<sequence length="471" mass="53411">MNYGRDPDAIERYNICRGTKKFYTNFNISVELNRKTDSTQLSNALRAMILKTPNLSSNAFRDDNSDDEKCKGLNFKVNYLKKIEFETAVSFEKFDKLDGEFFTLLDQRYCPIGDQLPLWRLVVFENSKTQILSFYCDHTFFDGTSGVLFMKDLVKELNECWKSPNLSYQPVLFDFEKDAPSLGRIPRGAFSGLSLYKLSILEAVRIAFYELCVPSFVKKFLQSYIWGGPNLFQNPLFVSGCRGTAVPKTCVRPVSLTKDLAGPLLQLCKAHKVTFTPLLTTLTLYSFQQTVKKKLSLENTSSRINIDINGRRYLPEYVNRYGLCMSTSISLVAPISSTGKWFDKNSPLRKTSKTLLDDIASRYPFRFGGILNYVNPWSFVEKQRDLTDWKTLDCSNVGVQDISCGDWSATSAWFSQSTGMTLNLVLSCISVNGVINICFGFASGLVDLVGEETIDAFEAHFKRTIHELIET</sequence>
<organism evidence="1 2">
    <name type="scientific">Naganishia cerealis</name>
    <dbReference type="NCBI Taxonomy" id="610337"/>
    <lineage>
        <taxon>Eukaryota</taxon>
        <taxon>Fungi</taxon>
        <taxon>Dikarya</taxon>
        <taxon>Basidiomycota</taxon>
        <taxon>Agaricomycotina</taxon>
        <taxon>Tremellomycetes</taxon>
        <taxon>Filobasidiales</taxon>
        <taxon>Filobasidiaceae</taxon>
        <taxon>Naganishia</taxon>
    </lineage>
</organism>
<dbReference type="EMBL" id="JASBWR010000095">
    <property type="protein sequence ID" value="KAJ9096174.1"/>
    <property type="molecule type" value="Genomic_DNA"/>
</dbReference>
<proteinExistence type="predicted"/>
<reference evidence="1" key="1">
    <citation type="submission" date="2023-04" db="EMBL/GenBank/DDBJ databases">
        <title>Draft Genome sequencing of Naganishia species isolated from polar environments using Oxford Nanopore Technology.</title>
        <authorList>
            <person name="Leo P."/>
            <person name="Venkateswaran K."/>
        </authorList>
    </citation>
    <scope>NUCLEOTIDE SEQUENCE</scope>
    <source>
        <strain evidence="1">MNA-CCFEE 5261</strain>
    </source>
</reference>